<proteinExistence type="predicted"/>
<accession>A0A267MNQ0</accession>
<dbReference type="EMBL" id="NIBG01000001">
    <property type="protein sequence ID" value="PAB61032.1"/>
    <property type="molecule type" value="Genomic_DNA"/>
</dbReference>
<comment type="caution">
    <text evidence="2">The sequence shown here is derived from an EMBL/GenBank/DDBJ whole genome shotgun (WGS) entry which is preliminary data.</text>
</comment>
<organism evidence="2 3">
    <name type="scientific">Anaeromicrobium sediminis</name>
    <dbReference type="NCBI Taxonomy" id="1478221"/>
    <lineage>
        <taxon>Bacteria</taxon>
        <taxon>Bacillati</taxon>
        <taxon>Bacillota</taxon>
        <taxon>Clostridia</taxon>
        <taxon>Peptostreptococcales</taxon>
        <taxon>Thermotaleaceae</taxon>
        <taxon>Anaeromicrobium</taxon>
    </lineage>
</organism>
<evidence type="ECO:0000313" key="2">
    <source>
        <dbReference type="EMBL" id="PAB61032.1"/>
    </source>
</evidence>
<protein>
    <submittedName>
        <fullName evidence="2">Uncharacterized protein</fullName>
    </submittedName>
</protein>
<keyword evidence="3" id="KW-1185">Reference proteome</keyword>
<feature type="signal peptide" evidence="1">
    <location>
        <begin position="1"/>
        <end position="27"/>
    </location>
</feature>
<feature type="chain" id="PRO_5012402236" evidence="1">
    <location>
        <begin position="28"/>
        <end position="349"/>
    </location>
</feature>
<evidence type="ECO:0000256" key="1">
    <source>
        <dbReference type="SAM" id="SignalP"/>
    </source>
</evidence>
<dbReference type="OrthoDB" id="2961302at2"/>
<gene>
    <name evidence="2" type="ORF">CCE28_00960</name>
</gene>
<name>A0A267MNQ0_9FIRM</name>
<sequence>MKKYMLFIVICLLLTFALINSMNNALTMDTVSKNESVLYEYNEGISYKAYTNKMIDTYIMVSALYLDFKSNTLLPNTDKHPLYVKAKNHFTPYKNHPFIKDFSKYVNYHGQGYIEFKLDRNKAMAATLKNDINKSISVDSHKINFDSIEASPTVTIVKGSIDSIFDLAKEQISGEMFRVDELDLSLIVNGTSYECTGADMSTNMDGMKFEYSFPPLPDTLKSLNFELKSFKANEKVEKNINLRKGVTDTIVNLINKKIVINRVYEKDHETLVTFTSTDDILLSPVTLIVDGKDVSLKNTTTNTREKLSDGTISHTRTMHFPAKGNNLKLYISKIYYTKNYDKKINIPLH</sequence>
<dbReference type="RefSeq" id="WP_095130060.1">
    <property type="nucleotide sequence ID" value="NZ_NIBG01000001.1"/>
</dbReference>
<dbReference type="Proteomes" id="UP000216024">
    <property type="component" value="Unassembled WGS sequence"/>
</dbReference>
<reference evidence="2 3" key="1">
    <citation type="submission" date="2017-06" db="EMBL/GenBank/DDBJ databases">
        <title>Draft genome sequence of anaerobic fermentative bacterium Anaeromicrobium sediminis DY2726D isolated from West Pacific Ocean sediments.</title>
        <authorList>
            <person name="Zeng X."/>
        </authorList>
    </citation>
    <scope>NUCLEOTIDE SEQUENCE [LARGE SCALE GENOMIC DNA]</scope>
    <source>
        <strain evidence="2 3">DY2726D</strain>
    </source>
</reference>
<keyword evidence="1" id="KW-0732">Signal</keyword>
<evidence type="ECO:0000313" key="3">
    <source>
        <dbReference type="Proteomes" id="UP000216024"/>
    </source>
</evidence>
<dbReference type="AlphaFoldDB" id="A0A267MNQ0"/>